<sequence length="154" mass="17484">MLARREHSRHELSTKLWAHARKIGAADPDGSGEDTDWQRAIDTLLDELEAQRYLSDARFAESRVHTRAAGQGQARIRQELARHGVELPDDLAQTLRSTELDRARALWQRRFGTPAQDVREQARQMRFLAARGFSGDVIRRVLHDPAGDEDPGKP</sequence>
<dbReference type="EMBL" id="CP022423">
    <property type="protein sequence ID" value="ASM76528.1"/>
    <property type="molecule type" value="Genomic_DNA"/>
</dbReference>
<dbReference type="Pfam" id="PF02631">
    <property type="entry name" value="RecX_HTH2"/>
    <property type="match status" value="1"/>
</dbReference>
<name>A0A221KBX7_VITFI</name>
<evidence type="ECO:0000256" key="3">
    <source>
        <dbReference type="ARBA" id="ARBA00018111"/>
    </source>
</evidence>
<keyword evidence="4" id="KW-0963">Cytoplasm</keyword>
<accession>A0A221KBX7</accession>
<dbReference type="GO" id="GO:0005737">
    <property type="term" value="C:cytoplasm"/>
    <property type="evidence" value="ECO:0007669"/>
    <property type="project" value="UniProtKB-SubCell"/>
</dbReference>
<dbReference type="PANTHER" id="PTHR33602:SF1">
    <property type="entry name" value="REGULATORY PROTEIN RECX FAMILY PROTEIN"/>
    <property type="match status" value="1"/>
</dbReference>
<evidence type="ECO:0000256" key="1">
    <source>
        <dbReference type="ARBA" id="ARBA00004496"/>
    </source>
</evidence>
<evidence type="ECO:0000313" key="7">
    <source>
        <dbReference type="EMBL" id="ASM76528.1"/>
    </source>
</evidence>
<evidence type="ECO:0000259" key="5">
    <source>
        <dbReference type="Pfam" id="PF02631"/>
    </source>
</evidence>
<dbReference type="Pfam" id="PF21981">
    <property type="entry name" value="RecX_HTH3"/>
    <property type="match status" value="1"/>
</dbReference>
<evidence type="ECO:0000259" key="6">
    <source>
        <dbReference type="Pfam" id="PF21981"/>
    </source>
</evidence>
<dbReference type="Gene3D" id="1.10.10.10">
    <property type="entry name" value="Winged helix-like DNA-binding domain superfamily/Winged helix DNA-binding domain"/>
    <property type="match status" value="3"/>
</dbReference>
<feature type="domain" description="RecX second three-helical" evidence="5">
    <location>
        <begin position="55"/>
        <end position="86"/>
    </location>
</feature>
<comment type="subcellular location">
    <subcellularLocation>
        <location evidence="1">Cytoplasm</location>
    </subcellularLocation>
</comment>
<reference evidence="7 8" key="1">
    <citation type="submission" date="2017-07" db="EMBL/GenBank/DDBJ databases">
        <title>Complete Genome Sequence of the cosmetic ferment Vitreoscilla filiformis (ATCC15551).</title>
        <authorList>
            <person name="Contreras S."/>
            <person name="Sagory-Zalkind P."/>
            <person name="Blanquart H."/>
            <person name="Iltis A."/>
            <person name="Morand S.C."/>
        </authorList>
    </citation>
    <scope>NUCLEOTIDE SEQUENCE [LARGE SCALE GENOMIC DNA]</scope>
    <source>
        <strain evidence="7 8">ATCC 15551</strain>
    </source>
</reference>
<dbReference type="GO" id="GO:0006282">
    <property type="term" value="P:regulation of DNA repair"/>
    <property type="evidence" value="ECO:0007669"/>
    <property type="project" value="InterPro"/>
</dbReference>
<dbReference type="KEGG" id="vff:VITFI_CDS0749"/>
<evidence type="ECO:0000256" key="2">
    <source>
        <dbReference type="ARBA" id="ARBA00009695"/>
    </source>
</evidence>
<organism evidence="7 8">
    <name type="scientific">Vitreoscilla filiformis</name>
    <dbReference type="NCBI Taxonomy" id="63"/>
    <lineage>
        <taxon>Bacteria</taxon>
        <taxon>Pseudomonadati</taxon>
        <taxon>Pseudomonadota</taxon>
        <taxon>Betaproteobacteria</taxon>
        <taxon>Neisseriales</taxon>
        <taxon>Neisseriaceae</taxon>
        <taxon>Vitreoscilla</taxon>
    </lineage>
</organism>
<dbReference type="Proteomes" id="UP000199729">
    <property type="component" value="Chromosome"/>
</dbReference>
<dbReference type="InterPro" id="IPR003783">
    <property type="entry name" value="Regulatory_RecX"/>
</dbReference>
<dbReference type="InterPro" id="IPR053924">
    <property type="entry name" value="RecX_HTH_2nd"/>
</dbReference>
<dbReference type="InterPro" id="IPR053925">
    <property type="entry name" value="RecX_HTH_3rd"/>
</dbReference>
<proteinExistence type="inferred from homology"/>
<feature type="domain" description="RecX third three-helical" evidence="6">
    <location>
        <begin position="99"/>
        <end position="142"/>
    </location>
</feature>
<dbReference type="AlphaFoldDB" id="A0A221KBX7"/>
<dbReference type="PANTHER" id="PTHR33602">
    <property type="entry name" value="REGULATORY PROTEIN RECX FAMILY PROTEIN"/>
    <property type="match status" value="1"/>
</dbReference>
<keyword evidence="8" id="KW-1185">Reference proteome</keyword>
<evidence type="ECO:0000256" key="4">
    <source>
        <dbReference type="ARBA" id="ARBA00022490"/>
    </source>
</evidence>
<evidence type="ECO:0000313" key="8">
    <source>
        <dbReference type="Proteomes" id="UP000199729"/>
    </source>
</evidence>
<comment type="similarity">
    <text evidence="2">Belongs to the RecX family.</text>
</comment>
<gene>
    <name evidence="7" type="ORF">VITFI_CDS0749</name>
</gene>
<dbReference type="InterPro" id="IPR036388">
    <property type="entry name" value="WH-like_DNA-bd_sf"/>
</dbReference>
<protein>
    <recommendedName>
        <fullName evidence="3">Regulatory protein RecX</fullName>
    </recommendedName>
</protein>